<evidence type="ECO:0000313" key="2">
    <source>
        <dbReference type="Proteomes" id="UP000530268"/>
    </source>
</evidence>
<name>A0A7W6H062_9RHOB</name>
<accession>A0A7W6H062</accession>
<dbReference type="EMBL" id="JACIEI010000005">
    <property type="protein sequence ID" value="MBB3994280.1"/>
    <property type="molecule type" value="Genomic_DNA"/>
</dbReference>
<gene>
    <name evidence="1" type="ORF">GGR95_001925</name>
</gene>
<dbReference type="AlphaFoldDB" id="A0A7W6H062"/>
<keyword evidence="2" id="KW-1185">Reference proteome</keyword>
<sequence length="124" mass="13241">MTKLVLTKTKMRQGIWEGLLTGASAGSKPNILVTHQGNLVPGVSITALDTGTDYAVNIPIPLDAISDGMQTLLIIDADSETKLGSIALMAGEALGDDLLVEVELLRAELDILKRAFRRHCLETS</sequence>
<comment type="caution">
    <text evidence="1">The sequence shown here is derived from an EMBL/GenBank/DDBJ whole genome shotgun (WGS) entry which is preliminary data.</text>
</comment>
<protein>
    <submittedName>
        <fullName evidence="1">Uncharacterized protein</fullName>
    </submittedName>
</protein>
<organism evidence="1 2">
    <name type="scientific">Sulfitobacter undariae</name>
    <dbReference type="NCBI Taxonomy" id="1563671"/>
    <lineage>
        <taxon>Bacteria</taxon>
        <taxon>Pseudomonadati</taxon>
        <taxon>Pseudomonadota</taxon>
        <taxon>Alphaproteobacteria</taxon>
        <taxon>Rhodobacterales</taxon>
        <taxon>Roseobacteraceae</taxon>
        <taxon>Sulfitobacter</taxon>
    </lineage>
</organism>
<dbReference type="RefSeq" id="WP_184565171.1">
    <property type="nucleotide sequence ID" value="NZ_JACIEI010000005.1"/>
</dbReference>
<dbReference type="Proteomes" id="UP000530268">
    <property type="component" value="Unassembled WGS sequence"/>
</dbReference>
<evidence type="ECO:0000313" key="1">
    <source>
        <dbReference type="EMBL" id="MBB3994280.1"/>
    </source>
</evidence>
<reference evidence="1 2" key="1">
    <citation type="submission" date="2020-08" db="EMBL/GenBank/DDBJ databases">
        <title>Genomic Encyclopedia of Type Strains, Phase IV (KMG-IV): sequencing the most valuable type-strain genomes for metagenomic binning, comparative biology and taxonomic classification.</title>
        <authorList>
            <person name="Goeker M."/>
        </authorList>
    </citation>
    <scope>NUCLEOTIDE SEQUENCE [LARGE SCALE GENOMIC DNA]</scope>
    <source>
        <strain evidence="1 2">DSM 102234</strain>
    </source>
</reference>
<proteinExistence type="predicted"/>